<dbReference type="KEGG" id="dqu:106751026"/>
<evidence type="ECO:0000256" key="8">
    <source>
        <dbReference type="SAM" id="Phobius"/>
    </source>
</evidence>
<keyword evidence="7" id="KW-0325">Glycoprotein</keyword>
<dbReference type="RefSeq" id="XP_014487256.1">
    <property type="nucleotide sequence ID" value="XM_014631770.1"/>
</dbReference>
<dbReference type="InterPro" id="IPR000560">
    <property type="entry name" value="His_Pase_clade-2"/>
</dbReference>
<accession>A0A6P3Y883</accession>
<feature type="transmembrane region" description="Helical" evidence="8">
    <location>
        <begin position="6"/>
        <end position="23"/>
    </location>
</feature>
<dbReference type="InterPro" id="IPR050645">
    <property type="entry name" value="Histidine_acid_phosphatase"/>
</dbReference>
<keyword evidence="8" id="KW-0472">Membrane</keyword>
<dbReference type="PANTHER" id="PTHR11567:SF211">
    <property type="entry name" value="PROSTATIC ACID PHOSPHATASE"/>
    <property type="match status" value="1"/>
</dbReference>
<proteinExistence type="inferred from homology"/>
<evidence type="ECO:0000313" key="9">
    <source>
        <dbReference type="Proteomes" id="UP000515204"/>
    </source>
</evidence>
<gene>
    <name evidence="10" type="primary">LOC106751026</name>
</gene>
<keyword evidence="5" id="KW-0378">Hydrolase</keyword>
<dbReference type="GeneID" id="106751026"/>
<reference evidence="10" key="1">
    <citation type="submission" date="2025-08" db="UniProtKB">
        <authorList>
            <consortium name="RefSeq"/>
        </authorList>
    </citation>
    <scope>IDENTIFICATION</scope>
</reference>
<dbReference type="SUPFAM" id="SSF53254">
    <property type="entry name" value="Phosphoglycerate mutase-like"/>
    <property type="match status" value="1"/>
</dbReference>
<dbReference type="CDD" id="cd07061">
    <property type="entry name" value="HP_HAP_like"/>
    <property type="match status" value="1"/>
</dbReference>
<name>A0A6P3Y883_DINQU</name>
<evidence type="ECO:0000256" key="7">
    <source>
        <dbReference type="ARBA" id="ARBA00023180"/>
    </source>
</evidence>
<keyword evidence="6" id="KW-1015">Disulfide bond</keyword>
<dbReference type="PANTHER" id="PTHR11567">
    <property type="entry name" value="ACID PHOSPHATASE-RELATED"/>
    <property type="match status" value="1"/>
</dbReference>
<evidence type="ECO:0000313" key="10">
    <source>
        <dbReference type="RefSeq" id="XP_014487256.1"/>
    </source>
</evidence>
<evidence type="ECO:0000256" key="2">
    <source>
        <dbReference type="ARBA" id="ARBA00005375"/>
    </source>
</evidence>
<protein>
    <recommendedName>
        <fullName evidence="3">acid phosphatase</fullName>
        <ecNumber evidence="3">3.1.3.2</ecNumber>
    </recommendedName>
</protein>
<dbReference type="OrthoDB" id="10257284at2759"/>
<evidence type="ECO:0000256" key="6">
    <source>
        <dbReference type="ARBA" id="ARBA00023157"/>
    </source>
</evidence>
<comment type="similarity">
    <text evidence="2">Belongs to the histidine acid phosphatase family.</text>
</comment>
<keyword evidence="8" id="KW-1133">Transmembrane helix</keyword>
<dbReference type="AlphaFoldDB" id="A0A6P3Y883"/>
<dbReference type="Gene3D" id="3.40.50.1240">
    <property type="entry name" value="Phosphoglycerate mutase-like"/>
    <property type="match status" value="1"/>
</dbReference>
<evidence type="ECO:0000256" key="1">
    <source>
        <dbReference type="ARBA" id="ARBA00000032"/>
    </source>
</evidence>
<sequence length="392" mass="45335">MANVKFYVHYFIVLIFYSNVFAIQKDEFSLEKRGNDYDVNLPGTKLRLISMVFRHGDRTLDNDFSFMYPNNPYINHDDYPYNDGQLTQAGRRRAFLFGQLLRKWYNDFLGNIYYPPNVYARSTVLPRTKMTLQVILAALYPPIDSRQKWNENLSWQPVDTIYTSSSQDSLLFPYNCKEYRETYINILHSNAVIAEIEAFNDTIKDLSKYVGRNISGVYELSALYHILSIQASMNLSLPKWSHDVFPSGRLFDAAMLQYKLYNYNDKLIRLNGGILLYKILQDMNGVINGTLSDRKINLFSAHDVNVFAFLRALGIFDNKIPAFTSSVIVELREKNGEYFVRVLHYLGIPSVLSPVRIPNCDVLCPFEKFIRLTSATTATHEDPKCPLTIAIY</sequence>
<evidence type="ECO:0000256" key="3">
    <source>
        <dbReference type="ARBA" id="ARBA00012646"/>
    </source>
</evidence>
<dbReference type="InterPro" id="IPR029033">
    <property type="entry name" value="His_PPase_superfam"/>
</dbReference>
<dbReference type="EC" id="3.1.3.2" evidence="3"/>
<evidence type="ECO:0000256" key="4">
    <source>
        <dbReference type="ARBA" id="ARBA00022729"/>
    </source>
</evidence>
<keyword evidence="4" id="KW-0732">Signal</keyword>
<evidence type="ECO:0000256" key="5">
    <source>
        <dbReference type="ARBA" id="ARBA00022801"/>
    </source>
</evidence>
<dbReference type="GO" id="GO:0003993">
    <property type="term" value="F:acid phosphatase activity"/>
    <property type="evidence" value="ECO:0007669"/>
    <property type="project" value="UniProtKB-EC"/>
</dbReference>
<keyword evidence="9" id="KW-1185">Reference proteome</keyword>
<dbReference type="Proteomes" id="UP000515204">
    <property type="component" value="Unplaced"/>
</dbReference>
<dbReference type="Pfam" id="PF00328">
    <property type="entry name" value="His_Phos_2"/>
    <property type="match status" value="1"/>
</dbReference>
<comment type="catalytic activity">
    <reaction evidence="1">
        <text>a phosphate monoester + H2O = an alcohol + phosphate</text>
        <dbReference type="Rhea" id="RHEA:15017"/>
        <dbReference type="ChEBI" id="CHEBI:15377"/>
        <dbReference type="ChEBI" id="CHEBI:30879"/>
        <dbReference type="ChEBI" id="CHEBI:43474"/>
        <dbReference type="ChEBI" id="CHEBI:67140"/>
        <dbReference type="EC" id="3.1.3.2"/>
    </reaction>
</comment>
<organism evidence="9 10">
    <name type="scientific">Dinoponera quadriceps</name>
    <name type="common">South American ant</name>
    <dbReference type="NCBI Taxonomy" id="609295"/>
    <lineage>
        <taxon>Eukaryota</taxon>
        <taxon>Metazoa</taxon>
        <taxon>Ecdysozoa</taxon>
        <taxon>Arthropoda</taxon>
        <taxon>Hexapoda</taxon>
        <taxon>Insecta</taxon>
        <taxon>Pterygota</taxon>
        <taxon>Neoptera</taxon>
        <taxon>Endopterygota</taxon>
        <taxon>Hymenoptera</taxon>
        <taxon>Apocrita</taxon>
        <taxon>Aculeata</taxon>
        <taxon>Formicoidea</taxon>
        <taxon>Formicidae</taxon>
        <taxon>Ponerinae</taxon>
        <taxon>Ponerini</taxon>
        <taxon>Dinoponera</taxon>
    </lineage>
</organism>
<keyword evidence="8" id="KW-0812">Transmembrane</keyword>